<evidence type="ECO:0000259" key="2">
    <source>
        <dbReference type="Pfam" id="PF13579"/>
    </source>
</evidence>
<dbReference type="InterPro" id="IPR001296">
    <property type="entry name" value="Glyco_trans_1"/>
</dbReference>
<protein>
    <submittedName>
        <fullName evidence="3">Glycosyltransferase family 4 protein</fullName>
    </submittedName>
</protein>
<dbReference type="CDD" id="cd03794">
    <property type="entry name" value="GT4_WbuB-like"/>
    <property type="match status" value="1"/>
</dbReference>
<dbReference type="Proteomes" id="UP000682134">
    <property type="component" value="Unassembled WGS sequence"/>
</dbReference>
<organism evidence="3 4">
    <name type="scientific">Gottfriedia endophytica</name>
    <dbReference type="NCBI Taxonomy" id="2820819"/>
    <lineage>
        <taxon>Bacteria</taxon>
        <taxon>Bacillati</taxon>
        <taxon>Bacillota</taxon>
        <taxon>Bacilli</taxon>
        <taxon>Bacillales</taxon>
        <taxon>Bacillaceae</taxon>
        <taxon>Gottfriedia</taxon>
    </lineage>
</organism>
<dbReference type="PANTHER" id="PTHR45947:SF3">
    <property type="entry name" value="SULFOQUINOVOSYL TRANSFERASE SQD2"/>
    <property type="match status" value="1"/>
</dbReference>
<comment type="caution">
    <text evidence="3">The sequence shown here is derived from an EMBL/GenBank/DDBJ whole genome shotgun (WGS) entry which is preliminary data.</text>
</comment>
<dbReference type="RefSeq" id="WP_209406309.1">
    <property type="nucleotide sequence ID" value="NZ_JAGIYQ010000008.1"/>
</dbReference>
<dbReference type="EMBL" id="JAGIYQ010000008">
    <property type="protein sequence ID" value="MBP0726074.1"/>
    <property type="molecule type" value="Genomic_DNA"/>
</dbReference>
<proteinExistence type="predicted"/>
<sequence length="405" mass="46946">MSQKKQKVLLMSQHFYPEIGSAANRMKNIYLELKEKQYDVKVLTLHPRYPNPEMYQDERFWNEEMIDEEEVIRIDPSIKSHSGSIVKRLVLYLEVMLRFIAEIFKLKKEYDVIFVTSPPIFVGVAGLIAKWRLKTDLILDVRDLWPESLTGVKVFTNRFILSTAYKIESLLYRKATRIIVNSRSFINYMTSKGVPQEKISFMPNSLTEEELSHNSFIDEKENTIEVIYTGNLGLAQDIQKLIQVAVALKEEKAIRFTIVGYGHHVKELQNVIEEKELHHVTLHSAKSRKETMDLVAKSDIAYVSLVDQEVFKTVLPGKIIDYMCVKKPIIGDVLGYAKEIITTANCGIVSERNTVDELVQNIMKLAKDKQLRKELGENGYKYAYEHLRWKTNINVLINVMEDIHE</sequence>
<dbReference type="AlphaFoldDB" id="A0A940NPS0"/>
<evidence type="ECO:0000313" key="3">
    <source>
        <dbReference type="EMBL" id="MBP0726074.1"/>
    </source>
</evidence>
<feature type="domain" description="Glycosyltransferase subfamily 4-like N-terminal" evidence="2">
    <location>
        <begin position="23"/>
        <end position="204"/>
    </location>
</feature>
<dbReference type="InterPro" id="IPR050194">
    <property type="entry name" value="Glycosyltransferase_grp1"/>
</dbReference>
<dbReference type="Gene3D" id="3.40.50.2000">
    <property type="entry name" value="Glycogen Phosphorylase B"/>
    <property type="match status" value="2"/>
</dbReference>
<dbReference type="InterPro" id="IPR028098">
    <property type="entry name" value="Glyco_trans_4-like_N"/>
</dbReference>
<accession>A0A940NPS0</accession>
<evidence type="ECO:0000313" key="4">
    <source>
        <dbReference type="Proteomes" id="UP000682134"/>
    </source>
</evidence>
<evidence type="ECO:0000259" key="1">
    <source>
        <dbReference type="Pfam" id="PF00534"/>
    </source>
</evidence>
<dbReference type="Pfam" id="PF00534">
    <property type="entry name" value="Glycos_transf_1"/>
    <property type="match status" value="1"/>
</dbReference>
<dbReference type="PANTHER" id="PTHR45947">
    <property type="entry name" value="SULFOQUINOVOSYL TRANSFERASE SQD2"/>
    <property type="match status" value="1"/>
</dbReference>
<keyword evidence="4" id="KW-1185">Reference proteome</keyword>
<gene>
    <name evidence="3" type="ORF">J5Y03_12905</name>
</gene>
<reference evidence="3" key="1">
    <citation type="submission" date="2021-04" db="EMBL/GenBank/DDBJ databases">
        <title>Genome seq and assembly of Bacillus sp.</title>
        <authorList>
            <person name="Chhetri G."/>
        </authorList>
    </citation>
    <scope>NUCLEOTIDE SEQUENCE</scope>
    <source>
        <strain evidence="3">RG28</strain>
    </source>
</reference>
<name>A0A940NPS0_9BACI</name>
<feature type="domain" description="Glycosyl transferase family 1" evidence="1">
    <location>
        <begin position="219"/>
        <end position="381"/>
    </location>
</feature>
<dbReference type="GO" id="GO:0016758">
    <property type="term" value="F:hexosyltransferase activity"/>
    <property type="evidence" value="ECO:0007669"/>
    <property type="project" value="TreeGrafter"/>
</dbReference>
<dbReference type="Pfam" id="PF13579">
    <property type="entry name" value="Glyco_trans_4_4"/>
    <property type="match status" value="1"/>
</dbReference>
<dbReference type="SUPFAM" id="SSF53756">
    <property type="entry name" value="UDP-Glycosyltransferase/glycogen phosphorylase"/>
    <property type="match status" value="1"/>
</dbReference>